<evidence type="ECO:0000259" key="2">
    <source>
        <dbReference type="SMART" id="SM00014"/>
    </source>
</evidence>
<feature type="transmembrane region" description="Helical" evidence="1">
    <location>
        <begin position="14"/>
        <end position="37"/>
    </location>
</feature>
<dbReference type="Proteomes" id="UP000239216">
    <property type="component" value="Chromosome"/>
</dbReference>
<feature type="transmembrane region" description="Helical" evidence="1">
    <location>
        <begin position="237"/>
        <end position="256"/>
    </location>
</feature>
<keyword evidence="1" id="KW-0812">Transmembrane</keyword>
<dbReference type="RefSeq" id="WP_029511667.1">
    <property type="nucleotide sequence ID" value="NZ_CP022513.1"/>
</dbReference>
<proteinExistence type="predicted"/>
<evidence type="ECO:0000313" key="3">
    <source>
        <dbReference type="EMBL" id="AVN64529.1"/>
    </source>
</evidence>
<dbReference type="SMART" id="SM00014">
    <property type="entry name" value="acidPPc"/>
    <property type="match status" value="1"/>
</dbReference>
<feature type="transmembrane region" description="Helical" evidence="1">
    <location>
        <begin position="214"/>
        <end position="232"/>
    </location>
</feature>
<gene>
    <name evidence="3" type="ORF">CG003_02545</name>
</gene>
<feature type="transmembrane region" description="Helical" evidence="1">
    <location>
        <begin position="268"/>
        <end position="287"/>
    </location>
</feature>
<dbReference type="InterPro" id="IPR000326">
    <property type="entry name" value="PAP2/HPO"/>
</dbReference>
<dbReference type="AlphaFoldDB" id="A0A2R3P809"/>
<feature type="transmembrane region" description="Helical" evidence="1">
    <location>
        <begin position="57"/>
        <end position="77"/>
    </location>
</feature>
<keyword evidence="1" id="KW-0472">Membrane</keyword>
<feature type="transmembrane region" description="Helical" evidence="1">
    <location>
        <begin position="124"/>
        <end position="143"/>
    </location>
</feature>
<dbReference type="PANTHER" id="PTHR14969:SF13">
    <property type="entry name" value="AT30094P"/>
    <property type="match status" value="1"/>
</dbReference>
<dbReference type="InterPro" id="IPR036938">
    <property type="entry name" value="PAP2/HPO_sf"/>
</dbReference>
<feature type="transmembrane region" description="Helical" evidence="1">
    <location>
        <begin position="155"/>
        <end position="173"/>
    </location>
</feature>
<dbReference type="SUPFAM" id="SSF48317">
    <property type="entry name" value="Acid phosphatase/Vanadium-dependent haloperoxidase"/>
    <property type="match status" value="1"/>
</dbReference>
<keyword evidence="1" id="KW-1133">Transmembrane helix</keyword>
<organism evidence="3 4">
    <name type="scientific">Mesoplasma florum</name>
    <name type="common">Acholeplasma florum</name>
    <dbReference type="NCBI Taxonomy" id="2151"/>
    <lineage>
        <taxon>Bacteria</taxon>
        <taxon>Bacillati</taxon>
        <taxon>Mycoplasmatota</taxon>
        <taxon>Mollicutes</taxon>
        <taxon>Entomoplasmatales</taxon>
        <taxon>Entomoplasmataceae</taxon>
        <taxon>Mesoplasma</taxon>
    </lineage>
</organism>
<dbReference type="Gene3D" id="1.20.144.10">
    <property type="entry name" value="Phosphatidic acid phosphatase type 2/haloperoxidase"/>
    <property type="match status" value="1"/>
</dbReference>
<protein>
    <submittedName>
        <fullName evidence="3">PAP2 family protein</fullName>
    </submittedName>
</protein>
<dbReference type="EMBL" id="CP022513">
    <property type="protein sequence ID" value="AVN64529.1"/>
    <property type="molecule type" value="Genomic_DNA"/>
</dbReference>
<name>A0A2R3P809_MESFO</name>
<evidence type="ECO:0000313" key="4">
    <source>
        <dbReference type="Proteomes" id="UP000239216"/>
    </source>
</evidence>
<feature type="domain" description="Phosphatidic acid phosphatase type 2/haloperoxidase" evidence="2">
    <location>
        <begin position="159"/>
        <end position="283"/>
    </location>
</feature>
<reference evidence="3 4" key="1">
    <citation type="submission" date="2017-07" db="EMBL/GenBank/DDBJ databases">
        <title>Comparative genomic analysis of Mesoplasma florum.</title>
        <authorList>
            <person name="Baby V."/>
            <person name="Lachance J.-C."/>
            <person name="Gagnon J."/>
            <person name="Lucier J.-F."/>
            <person name="Matteau D."/>
            <person name="Knight T.F."/>
            <person name="Rodrigue S."/>
        </authorList>
    </citation>
    <scope>NUCLEOTIDE SEQUENCE [LARGE SCALE GENOMIC DNA]</scope>
    <source>
        <strain evidence="3 4">CnuA-2</strain>
    </source>
</reference>
<dbReference type="PANTHER" id="PTHR14969">
    <property type="entry name" value="SPHINGOSINE-1-PHOSPHATE PHOSPHOHYDROLASE"/>
    <property type="match status" value="1"/>
</dbReference>
<dbReference type="CDD" id="cd03396">
    <property type="entry name" value="PAP2_like_6"/>
    <property type="match status" value="1"/>
</dbReference>
<accession>A0A2R3P809</accession>
<feature type="transmembrane region" description="Helical" evidence="1">
    <location>
        <begin position="89"/>
        <end position="112"/>
    </location>
</feature>
<dbReference type="Pfam" id="PF01569">
    <property type="entry name" value="PAP2"/>
    <property type="match status" value="1"/>
</dbReference>
<sequence length="299" mass="34676">MKLLIDKEKFKKPYLYVFLSIGIVLFTIFMVGTFLDAQIAENIYKENSWFGYAFDKFGQLTFLIPVNFCIVGIFIYLTRMKKDWALHLFMFKTIYYTLIYAGTIIYLFAPLISKEEKHIHELSVDIFNSLVFVSLFIATNVFYKLNPTFVEQRNFLLKAGLVIVYIITISLTTELLKNIFSRPRPISSVINGTYEYREWWNITYAFGFGKNKSFPSGHTTSAITFLGVALLFNKDTLYYYGVLAIAFLFAALVGSSRMVLAKHFLTDITFACIMAFTWFLVFENVFLKMLNKKLGGDYE</sequence>
<evidence type="ECO:0000256" key="1">
    <source>
        <dbReference type="SAM" id="Phobius"/>
    </source>
</evidence>